<feature type="coiled-coil region" evidence="1">
    <location>
        <begin position="39"/>
        <end position="66"/>
    </location>
</feature>
<comment type="caution">
    <text evidence="3">The sequence shown here is derived from an EMBL/GenBank/DDBJ whole genome shotgun (WGS) entry which is preliminary data.</text>
</comment>
<proteinExistence type="predicted"/>
<organism evidence="3 4">
    <name type="scientific">Helicostylum pulchrum</name>
    <dbReference type="NCBI Taxonomy" id="562976"/>
    <lineage>
        <taxon>Eukaryota</taxon>
        <taxon>Fungi</taxon>
        <taxon>Fungi incertae sedis</taxon>
        <taxon>Mucoromycota</taxon>
        <taxon>Mucoromycotina</taxon>
        <taxon>Mucoromycetes</taxon>
        <taxon>Mucorales</taxon>
        <taxon>Mucorineae</taxon>
        <taxon>Mucoraceae</taxon>
        <taxon>Helicostylum</taxon>
    </lineage>
</organism>
<feature type="compositionally biased region" description="Polar residues" evidence="2">
    <location>
        <begin position="245"/>
        <end position="270"/>
    </location>
</feature>
<feature type="compositionally biased region" description="Basic residues" evidence="2">
    <location>
        <begin position="337"/>
        <end position="346"/>
    </location>
</feature>
<keyword evidence="1" id="KW-0175">Coiled coil</keyword>
<sequence>MLSVIKNNIYPAIALVTIPVGYYIGTELRERSDAKKEIPAMTEQDIEKLKQQLEALREELAMIKQTHMNRPLYDKVRRDLFEEKKKSSLRIPSITTICLLQIQAFMVQLLSNLPSISGDEKPCSVYQYFTFSIRSITKWILLSVLLILDNIARLLNVESEIKDIITEDDDGYYSQKSDQCTKRNSSTTNTNESGTSEPTAPNKRSSGHSMVSPSSPIHSPTPNFVLYPAPTTRSVNSPVLAPSRVNHTNRARSSSFNNTTDKQQGQQQLRRSPGRREITVHNAILPIQRKHHHHHHHHQSDKKANSVTSRSSSESSTGKPRMQKTMSLSTAQQYQQQHHHHNEVNK</sequence>
<reference evidence="3 4" key="1">
    <citation type="submission" date="2024-04" db="EMBL/GenBank/DDBJ databases">
        <title>genome sequences of Mucor flavus KT1a and Helicostylum pulchrum KT1b strains isolation_sourced from the surface of a dry-aged beef.</title>
        <authorList>
            <person name="Toyotome T."/>
            <person name="Hosono M."/>
            <person name="Torimaru M."/>
            <person name="Fukuda K."/>
            <person name="Mikami N."/>
        </authorList>
    </citation>
    <scope>NUCLEOTIDE SEQUENCE [LARGE SCALE GENOMIC DNA]</scope>
    <source>
        <strain evidence="3 4">KT1b</strain>
    </source>
</reference>
<dbReference type="EMBL" id="BAABUJ010000016">
    <property type="protein sequence ID" value="GAA5800550.1"/>
    <property type="molecule type" value="Genomic_DNA"/>
</dbReference>
<keyword evidence="4" id="KW-1185">Reference proteome</keyword>
<gene>
    <name evidence="3" type="ORF">HPULCUR_005986</name>
</gene>
<feature type="compositionally biased region" description="Basic residues" evidence="2">
    <location>
        <begin position="289"/>
        <end position="300"/>
    </location>
</feature>
<evidence type="ECO:0000313" key="3">
    <source>
        <dbReference type="EMBL" id="GAA5800550.1"/>
    </source>
</evidence>
<feature type="region of interest" description="Disordered" evidence="2">
    <location>
        <begin position="172"/>
        <end position="276"/>
    </location>
</feature>
<feature type="region of interest" description="Disordered" evidence="2">
    <location>
        <begin position="289"/>
        <end position="346"/>
    </location>
</feature>
<dbReference type="Proteomes" id="UP001476247">
    <property type="component" value="Unassembled WGS sequence"/>
</dbReference>
<feature type="compositionally biased region" description="Low complexity" evidence="2">
    <location>
        <begin position="184"/>
        <end position="197"/>
    </location>
</feature>
<protein>
    <submittedName>
        <fullName evidence="3">Uncharacterized protein</fullName>
    </submittedName>
</protein>
<feature type="compositionally biased region" description="Low complexity" evidence="2">
    <location>
        <begin position="306"/>
        <end position="316"/>
    </location>
</feature>
<evidence type="ECO:0000256" key="1">
    <source>
        <dbReference type="SAM" id="Coils"/>
    </source>
</evidence>
<name>A0ABP9Y0L5_9FUNG</name>
<evidence type="ECO:0000313" key="4">
    <source>
        <dbReference type="Proteomes" id="UP001476247"/>
    </source>
</evidence>
<accession>A0ABP9Y0L5</accession>
<evidence type="ECO:0000256" key="2">
    <source>
        <dbReference type="SAM" id="MobiDB-lite"/>
    </source>
</evidence>